<sequence>MKYLCLVHCDEAVLRALPPDERRALNADSMAYDRLLEAAGHFIAAEALSPVRAAKVVQVRQGQRSHVDGPYAEAREQLCGFILVEARDLNAAIQLAGRIPMARYGAIEVRPIEVMEMIENPEGNAA</sequence>
<feature type="domain" description="YCII-related" evidence="2">
    <location>
        <begin position="1"/>
        <end position="115"/>
    </location>
</feature>
<evidence type="ECO:0000256" key="1">
    <source>
        <dbReference type="ARBA" id="ARBA00007689"/>
    </source>
</evidence>
<dbReference type="Pfam" id="PF03795">
    <property type="entry name" value="YCII"/>
    <property type="match status" value="1"/>
</dbReference>
<comment type="similarity">
    <text evidence="1">Belongs to the YciI family.</text>
</comment>
<gene>
    <name evidence="3" type="ORF">CKY39_13635</name>
</gene>
<dbReference type="PANTHER" id="PTHR35174:SF3">
    <property type="entry name" value="BLL7171 PROTEIN"/>
    <property type="match status" value="1"/>
</dbReference>
<dbReference type="Gene3D" id="3.30.70.1060">
    <property type="entry name" value="Dimeric alpha+beta barrel"/>
    <property type="match status" value="1"/>
</dbReference>
<dbReference type="Proteomes" id="UP000217154">
    <property type="component" value="Chromosome"/>
</dbReference>
<evidence type="ECO:0000313" key="3">
    <source>
        <dbReference type="EMBL" id="ATA54147.1"/>
    </source>
</evidence>
<accession>A0A250DIF5</accession>
<dbReference type="InterPro" id="IPR011008">
    <property type="entry name" value="Dimeric_a/b-barrel"/>
</dbReference>
<dbReference type="PANTHER" id="PTHR35174">
    <property type="entry name" value="BLL7171 PROTEIN-RELATED"/>
    <property type="match status" value="1"/>
</dbReference>
<evidence type="ECO:0000313" key="4">
    <source>
        <dbReference type="Proteomes" id="UP000217154"/>
    </source>
</evidence>
<dbReference type="RefSeq" id="WP_095744822.1">
    <property type="nucleotide sequence ID" value="NZ_CP023284.1"/>
</dbReference>
<proteinExistence type="inferred from homology"/>
<protein>
    <submittedName>
        <fullName evidence="3">Dehydrogenase</fullName>
    </submittedName>
</protein>
<dbReference type="InterPro" id="IPR005545">
    <property type="entry name" value="YCII"/>
</dbReference>
<name>A0A250DIF5_9BURK</name>
<dbReference type="EMBL" id="CP023284">
    <property type="protein sequence ID" value="ATA54147.1"/>
    <property type="molecule type" value="Genomic_DNA"/>
</dbReference>
<evidence type="ECO:0000259" key="2">
    <source>
        <dbReference type="Pfam" id="PF03795"/>
    </source>
</evidence>
<dbReference type="AlphaFoldDB" id="A0A250DIF5"/>
<dbReference type="KEGG" id="vbo:CKY39_13635"/>
<organism evidence="3 4">
    <name type="scientific">Variovorax boronicumulans</name>
    <dbReference type="NCBI Taxonomy" id="436515"/>
    <lineage>
        <taxon>Bacteria</taxon>
        <taxon>Pseudomonadati</taxon>
        <taxon>Pseudomonadota</taxon>
        <taxon>Betaproteobacteria</taxon>
        <taxon>Burkholderiales</taxon>
        <taxon>Comamonadaceae</taxon>
        <taxon>Variovorax</taxon>
    </lineage>
</organism>
<dbReference type="SUPFAM" id="SSF54909">
    <property type="entry name" value="Dimeric alpha+beta barrel"/>
    <property type="match status" value="1"/>
</dbReference>
<reference evidence="3 4" key="1">
    <citation type="submission" date="2017-09" db="EMBL/GenBank/DDBJ databases">
        <title>The diverse metabolic capabilities of V. boronicumulans make it an excellent choice for continued studies on novel biodegradation.</title>
        <authorList>
            <person name="Sun S."/>
        </authorList>
    </citation>
    <scope>NUCLEOTIDE SEQUENCE [LARGE SCALE GENOMIC DNA]</scope>
    <source>
        <strain evidence="3 4">J1</strain>
    </source>
</reference>